<comment type="function">
    <text evidence="11">Required for selective autophagic degradation of the nucleus (nucleophagy) as well as for mitophagy which contributes to regulate mitochondrial quantity and quality by eliminating the mitochondria to a basal level to fulfill cellular energy requirements and preventing excess ROS production.</text>
</comment>
<dbReference type="Proteomes" id="UP000033710">
    <property type="component" value="Unassembled WGS sequence"/>
</dbReference>
<keyword evidence="7" id="KW-0788">Thiol protease</keyword>
<name>A0A0F2LVE8_SPOSC</name>
<evidence type="ECO:0000256" key="4">
    <source>
        <dbReference type="ARBA" id="ARBA00022490"/>
    </source>
</evidence>
<evidence type="ECO:0000256" key="7">
    <source>
        <dbReference type="ARBA" id="ARBA00022807"/>
    </source>
</evidence>
<feature type="domain" description="Peptidase C54 catalytic" evidence="12">
    <location>
        <begin position="114"/>
        <end position="409"/>
    </location>
</feature>
<dbReference type="SUPFAM" id="SSF54001">
    <property type="entry name" value="Cysteine proteinases"/>
    <property type="match status" value="1"/>
</dbReference>
<keyword evidence="6 11" id="KW-0378">Hydrolase</keyword>
<gene>
    <name evidence="13" type="ORF">SPSK_00505</name>
</gene>
<protein>
    <recommendedName>
        <fullName evidence="11">Cysteine protease</fullName>
        <ecNumber evidence="11">3.4.22.-</ecNumber>
    </recommendedName>
</protein>
<comment type="similarity">
    <text evidence="2 11">Belongs to the peptidase C54 family.</text>
</comment>
<comment type="subcellular location">
    <subcellularLocation>
        <location evidence="11">Nucleus</location>
    </subcellularLocation>
    <subcellularLocation>
        <location evidence="11">Cytoplasm</location>
    </subcellularLocation>
    <subcellularLocation>
        <location evidence="1">Preautophagosomal structure</location>
    </subcellularLocation>
</comment>
<dbReference type="GO" id="GO:0000045">
    <property type="term" value="P:autophagosome assembly"/>
    <property type="evidence" value="ECO:0007669"/>
    <property type="project" value="TreeGrafter"/>
</dbReference>
<dbReference type="EMBL" id="AXCR01000012">
    <property type="protein sequence ID" value="KJR79881.1"/>
    <property type="molecule type" value="Genomic_DNA"/>
</dbReference>
<dbReference type="GeneID" id="27662750"/>
<keyword evidence="4 11" id="KW-0963">Cytoplasm</keyword>
<dbReference type="InterPro" id="IPR005078">
    <property type="entry name" value="Peptidase_C54"/>
</dbReference>
<dbReference type="PANTHER" id="PTHR22624">
    <property type="entry name" value="CYSTEINE PROTEASE ATG4"/>
    <property type="match status" value="1"/>
</dbReference>
<dbReference type="EC" id="3.4.22.-" evidence="11"/>
<evidence type="ECO:0000256" key="2">
    <source>
        <dbReference type="ARBA" id="ARBA00010958"/>
    </source>
</evidence>
<dbReference type="OrthoDB" id="2960936at2759"/>
<evidence type="ECO:0000256" key="9">
    <source>
        <dbReference type="ARBA" id="ARBA00023006"/>
    </source>
</evidence>
<evidence type="ECO:0000256" key="11">
    <source>
        <dbReference type="RuleBase" id="RU363115"/>
    </source>
</evidence>
<dbReference type="InterPro" id="IPR046792">
    <property type="entry name" value="Peptidase_C54_cat"/>
</dbReference>
<dbReference type="GO" id="GO:0005634">
    <property type="term" value="C:nucleus"/>
    <property type="evidence" value="ECO:0007669"/>
    <property type="project" value="UniProtKB-SubCell"/>
</dbReference>
<evidence type="ECO:0000313" key="14">
    <source>
        <dbReference type="Proteomes" id="UP000033710"/>
    </source>
</evidence>
<comment type="caution">
    <text evidence="13">The sequence shown here is derived from an EMBL/GenBank/DDBJ whole genome shotgun (WGS) entry which is preliminary data.</text>
</comment>
<evidence type="ECO:0000256" key="8">
    <source>
        <dbReference type="ARBA" id="ARBA00022927"/>
    </source>
</evidence>
<dbReference type="Pfam" id="PF03416">
    <property type="entry name" value="Peptidase_C54"/>
    <property type="match status" value="1"/>
</dbReference>
<accession>A0A0F2LVE8</accession>
<evidence type="ECO:0000256" key="6">
    <source>
        <dbReference type="ARBA" id="ARBA00022801"/>
    </source>
</evidence>
<dbReference type="VEuPathDB" id="FungiDB:SPSK_00505"/>
<keyword evidence="8" id="KW-0653">Protein transport</keyword>
<comment type="catalytic activity">
    <reaction evidence="10">
        <text>[protein]-C-terminal L-amino acid-glycyl-phosphatidylethanolamide + H2O = [protein]-C-terminal L-amino acid-glycine + a 1,2-diacyl-sn-glycero-3-phosphoethanolamine</text>
        <dbReference type="Rhea" id="RHEA:67548"/>
        <dbReference type="Rhea" id="RHEA-COMP:17323"/>
        <dbReference type="Rhea" id="RHEA-COMP:17324"/>
        <dbReference type="ChEBI" id="CHEBI:15377"/>
        <dbReference type="ChEBI" id="CHEBI:64612"/>
        <dbReference type="ChEBI" id="CHEBI:172940"/>
        <dbReference type="ChEBI" id="CHEBI:172941"/>
    </reaction>
    <physiologicalReaction direction="left-to-right" evidence="10">
        <dbReference type="Rhea" id="RHEA:67549"/>
    </physiologicalReaction>
</comment>
<keyword evidence="3" id="KW-0813">Transport</keyword>
<dbReference type="AlphaFoldDB" id="A0A0F2LVE8"/>
<evidence type="ECO:0000256" key="1">
    <source>
        <dbReference type="ARBA" id="ARBA00004329"/>
    </source>
</evidence>
<dbReference type="GO" id="GO:0016485">
    <property type="term" value="P:protein processing"/>
    <property type="evidence" value="ECO:0007669"/>
    <property type="project" value="TreeGrafter"/>
</dbReference>
<dbReference type="GO" id="GO:0035973">
    <property type="term" value="P:aggrephagy"/>
    <property type="evidence" value="ECO:0007669"/>
    <property type="project" value="TreeGrafter"/>
</dbReference>
<evidence type="ECO:0000259" key="12">
    <source>
        <dbReference type="Pfam" id="PF03416"/>
    </source>
</evidence>
<evidence type="ECO:0000256" key="5">
    <source>
        <dbReference type="ARBA" id="ARBA00022670"/>
    </source>
</evidence>
<dbReference type="GO" id="GO:0034727">
    <property type="term" value="P:piecemeal microautophagy of the nucleus"/>
    <property type="evidence" value="ECO:0007669"/>
    <property type="project" value="TreeGrafter"/>
</dbReference>
<keyword evidence="9" id="KW-0072">Autophagy</keyword>
<dbReference type="KEGG" id="ssck:SPSK_00505"/>
<reference evidence="13 14" key="2">
    <citation type="journal article" date="2015" name="Eukaryot. Cell">
        <title>Asexual propagation of a virulent clone complex in a human and feline outbreak of sporotrichosis.</title>
        <authorList>
            <person name="Teixeira Mde M."/>
            <person name="Rodrigues A.M."/>
            <person name="Tsui C.K."/>
            <person name="de Almeida L.G."/>
            <person name="Van Diepeningen A.D."/>
            <person name="van den Ende B.G."/>
            <person name="Fernandes G.F."/>
            <person name="Kano R."/>
            <person name="Hamelin R.C."/>
            <person name="Lopes-Bezerra L.M."/>
            <person name="Vasconcelos A.T."/>
            <person name="de Hoog S."/>
            <person name="de Camargo Z.P."/>
            <person name="Felipe M.S."/>
        </authorList>
    </citation>
    <scope>NUCLEOTIDE SEQUENCE [LARGE SCALE GENOMIC DNA]</scope>
    <source>
        <strain evidence="13 14">1099-18</strain>
    </source>
</reference>
<dbReference type="GO" id="GO:0019786">
    <property type="term" value="F:protein-phosphatidylethanolamide deconjugating activity"/>
    <property type="evidence" value="ECO:0007669"/>
    <property type="project" value="InterPro"/>
</dbReference>
<evidence type="ECO:0000313" key="13">
    <source>
        <dbReference type="EMBL" id="KJR79881.1"/>
    </source>
</evidence>
<proteinExistence type="inferred from homology"/>
<dbReference type="GO" id="GO:0000407">
    <property type="term" value="C:phagophore assembly site"/>
    <property type="evidence" value="ECO:0007669"/>
    <property type="project" value="UniProtKB-SubCell"/>
</dbReference>
<evidence type="ECO:0000256" key="3">
    <source>
        <dbReference type="ARBA" id="ARBA00022448"/>
    </source>
</evidence>
<dbReference type="GO" id="GO:0004197">
    <property type="term" value="F:cysteine-type endopeptidase activity"/>
    <property type="evidence" value="ECO:0007669"/>
    <property type="project" value="TreeGrafter"/>
</dbReference>
<dbReference type="RefSeq" id="XP_016582557.1">
    <property type="nucleotide sequence ID" value="XM_016727473.1"/>
</dbReference>
<keyword evidence="11" id="KW-0539">Nucleus</keyword>
<dbReference type="PANTHER" id="PTHR22624:SF49">
    <property type="entry name" value="CYSTEINE PROTEASE"/>
    <property type="match status" value="1"/>
</dbReference>
<keyword evidence="5 11" id="KW-0645">Protease</keyword>
<dbReference type="InterPro" id="IPR038765">
    <property type="entry name" value="Papain-like_cys_pep_sf"/>
</dbReference>
<sequence>MDVAVTAGADLGRYGRRIMKLLWDPEPTNDIIANQPVWCLGRSYSLETNRGGDKGPFQIDGPSKLPTTKSANAEPVASQLLISNSDTSIDCALDRSGSSLAYEEEGPELGGWPAAFLEDFESRFWMTYRSGFENIPRSTDPKSTAAWSFTMRLKSLGDQSGFSSDSGWGCMIRSGQSLLANSLSMWKLGRDWRSSDGGPGEREIISMFADDPRAPFSIHRFVDHGASACGKYPGEWFGPSATARCIQALANSYPGSLRVYTTGDFPDVYEDGFLKVARTGPDGAFHPTLILVGTRLGVDKTNTVYWEALTSALQMPQSVGIAGGRPSSSHYFVGSQRSADDQGSYLFYLDPHHTRDALAYHADPTDYTQEELSSCHTKRLRRLHIREMDPSMLIGFLIKDEDDWDSWKSSIKHVQGRAIVTVSNYDSGGDLAFGREGAIDEVETLSDDDMDTALAL</sequence>
<organism evidence="13 14">
    <name type="scientific">Sporothrix schenckii 1099-18</name>
    <dbReference type="NCBI Taxonomy" id="1397361"/>
    <lineage>
        <taxon>Eukaryota</taxon>
        <taxon>Fungi</taxon>
        <taxon>Dikarya</taxon>
        <taxon>Ascomycota</taxon>
        <taxon>Pezizomycotina</taxon>
        <taxon>Sordariomycetes</taxon>
        <taxon>Sordariomycetidae</taxon>
        <taxon>Ophiostomatales</taxon>
        <taxon>Ophiostomataceae</taxon>
        <taxon>Sporothrix</taxon>
    </lineage>
</organism>
<dbReference type="GO" id="GO:0000423">
    <property type="term" value="P:mitophagy"/>
    <property type="evidence" value="ECO:0007669"/>
    <property type="project" value="TreeGrafter"/>
</dbReference>
<reference evidence="13 14" key="1">
    <citation type="journal article" date="2014" name="BMC Genomics">
        <title>Comparative genomics of the major fungal agents of human and animal Sporotrichosis: Sporothrix schenckii and Sporothrix brasiliensis.</title>
        <authorList>
            <person name="Teixeira M.M."/>
            <person name="de Almeida L.G."/>
            <person name="Kubitschek-Barreira P."/>
            <person name="Alves F.L."/>
            <person name="Kioshima E.S."/>
            <person name="Abadio A.K."/>
            <person name="Fernandes L."/>
            <person name="Derengowski L.S."/>
            <person name="Ferreira K.S."/>
            <person name="Souza R.C."/>
            <person name="Ruiz J.C."/>
            <person name="de Andrade N.C."/>
            <person name="Paes H.C."/>
            <person name="Nicola A.M."/>
            <person name="Albuquerque P."/>
            <person name="Gerber A.L."/>
            <person name="Martins V.P."/>
            <person name="Peconick L.D."/>
            <person name="Neto A.V."/>
            <person name="Chaucanez C.B."/>
            <person name="Silva P.A."/>
            <person name="Cunha O.L."/>
            <person name="de Oliveira F.F."/>
            <person name="dos Santos T.C."/>
            <person name="Barros A.L."/>
            <person name="Soares M.A."/>
            <person name="de Oliveira L.M."/>
            <person name="Marini M.M."/>
            <person name="Villalobos-Duno H."/>
            <person name="Cunha M.M."/>
            <person name="de Hoog S."/>
            <person name="da Silveira J.F."/>
            <person name="Henrissat B."/>
            <person name="Nino-Vega G.A."/>
            <person name="Cisalpino P.S."/>
            <person name="Mora-Montes H.M."/>
            <person name="Almeida S.R."/>
            <person name="Stajich J.E."/>
            <person name="Lopes-Bezerra L.M."/>
            <person name="Vasconcelos A.T."/>
            <person name="Felipe M.S."/>
        </authorList>
    </citation>
    <scope>NUCLEOTIDE SEQUENCE [LARGE SCALE GENOMIC DNA]</scope>
    <source>
        <strain evidence="13 14">1099-18</strain>
    </source>
</reference>
<evidence type="ECO:0000256" key="10">
    <source>
        <dbReference type="ARBA" id="ARBA00029362"/>
    </source>
</evidence>
<dbReference type="GO" id="GO:0015031">
    <property type="term" value="P:protein transport"/>
    <property type="evidence" value="ECO:0007669"/>
    <property type="project" value="UniProtKB-KW"/>
</dbReference>